<dbReference type="SUPFAM" id="SSF103473">
    <property type="entry name" value="MFS general substrate transporter"/>
    <property type="match status" value="1"/>
</dbReference>
<feature type="transmembrane region" description="Helical" evidence="5">
    <location>
        <begin position="129"/>
        <end position="152"/>
    </location>
</feature>
<evidence type="ECO:0000256" key="3">
    <source>
        <dbReference type="ARBA" id="ARBA00022989"/>
    </source>
</evidence>
<dbReference type="Pfam" id="PF07690">
    <property type="entry name" value="MFS_1"/>
    <property type="match status" value="1"/>
</dbReference>
<feature type="transmembrane region" description="Helical" evidence="5">
    <location>
        <begin position="195"/>
        <end position="215"/>
    </location>
</feature>
<evidence type="ECO:0000256" key="2">
    <source>
        <dbReference type="ARBA" id="ARBA00022692"/>
    </source>
</evidence>
<keyword evidence="8" id="KW-1185">Reference proteome</keyword>
<comment type="caution">
    <text evidence="7">The sequence shown here is derived from an EMBL/GenBank/DDBJ whole genome shotgun (WGS) entry which is preliminary data.</text>
</comment>
<dbReference type="InterPro" id="IPR020846">
    <property type="entry name" value="MFS_dom"/>
</dbReference>
<dbReference type="InterPro" id="IPR011701">
    <property type="entry name" value="MFS"/>
</dbReference>
<feature type="transmembrane region" description="Helical" evidence="5">
    <location>
        <begin position="106"/>
        <end position="123"/>
    </location>
</feature>
<dbReference type="InterPro" id="IPR036259">
    <property type="entry name" value="MFS_trans_sf"/>
</dbReference>
<evidence type="ECO:0000256" key="4">
    <source>
        <dbReference type="ARBA" id="ARBA00023136"/>
    </source>
</evidence>
<keyword evidence="2 5" id="KW-0812">Transmembrane</keyword>
<reference evidence="7" key="1">
    <citation type="submission" date="2020-05" db="EMBL/GenBank/DDBJ databases">
        <title>Mycena genomes resolve the evolution of fungal bioluminescence.</title>
        <authorList>
            <person name="Tsai I.J."/>
        </authorList>
    </citation>
    <scope>NUCLEOTIDE SEQUENCE</scope>
    <source>
        <strain evidence="7">110903Hualien_Pintung</strain>
    </source>
</reference>
<feature type="transmembrane region" description="Helical" evidence="5">
    <location>
        <begin position="440"/>
        <end position="461"/>
    </location>
</feature>
<evidence type="ECO:0000256" key="1">
    <source>
        <dbReference type="ARBA" id="ARBA00004141"/>
    </source>
</evidence>
<dbReference type="AlphaFoldDB" id="A0A8H6RZE0"/>
<dbReference type="PANTHER" id="PTHR23502:SF134">
    <property type="entry name" value="MAJOR FACILITATOR SUPERFAMILY (MFS) PROFILE DOMAIN-CONTAINING PROTEIN-RELATED"/>
    <property type="match status" value="1"/>
</dbReference>
<feature type="transmembrane region" description="Helical" evidence="5">
    <location>
        <begin position="164"/>
        <end position="183"/>
    </location>
</feature>
<feature type="transmembrane region" description="Helical" evidence="5">
    <location>
        <begin position="74"/>
        <end position="94"/>
    </location>
</feature>
<feature type="transmembrane region" description="Helical" evidence="5">
    <location>
        <begin position="45"/>
        <end position="62"/>
    </location>
</feature>
<feature type="transmembrane region" description="Helical" evidence="5">
    <location>
        <begin position="370"/>
        <end position="398"/>
    </location>
</feature>
<protein>
    <submittedName>
        <fullName evidence="7">MFS domain-containing protein</fullName>
    </submittedName>
</protein>
<dbReference type="Gene3D" id="1.20.1250.20">
    <property type="entry name" value="MFS general substrate transporter like domains"/>
    <property type="match status" value="1"/>
</dbReference>
<dbReference type="PROSITE" id="PS50850">
    <property type="entry name" value="MFS"/>
    <property type="match status" value="1"/>
</dbReference>
<feature type="transmembrane region" description="Helical" evidence="5">
    <location>
        <begin position="344"/>
        <end position="364"/>
    </location>
</feature>
<feature type="domain" description="Major facilitator superfamily (MFS) profile" evidence="6">
    <location>
        <begin position="40"/>
        <end position="465"/>
    </location>
</feature>
<feature type="transmembrane region" description="Helical" evidence="5">
    <location>
        <begin position="301"/>
        <end position="323"/>
    </location>
</feature>
<dbReference type="GO" id="GO:0005886">
    <property type="term" value="C:plasma membrane"/>
    <property type="evidence" value="ECO:0007669"/>
    <property type="project" value="TreeGrafter"/>
</dbReference>
<sequence length="501" mass="55082">MALGSLETTHAMRGTEFWIDFTEDDPERPVNLPALTKWRILSGPLFLQIIIASTASGYALGFPTMMTDIHCTQFQATLGLGILCLGFAVVPLFTSPLSEMSGRKPLYLVSAVGSTLAHLMGALSKNAAMIIVARLLQGAFGGGVTIVGGSIADMWHPQDRGLPMSIFTVTALASNGLGPLFSGWVEQNPHLGWRWIQYIHMILSGICTLLIIFTMQETRSSVLLSRRAEKIRREMGDKRYIACGEERSLSTMVYISCTRPIYLLLKEPVVASFSVWFSFVWGVYYILLASIPNILRNIHHFSPGLVGTMYLALIFGVLLGFLTSILQDRIYQQRVARKGPEARLYFACASATFFPLGMGIFAVACRTAPVVPWIVMAIGIAICVWAVFGVYVSIYAYLTDCYGPYASSALAAQSLLRNTTAMVFPLFVQHMFNVLSYRGANAIFAGISVGLIPIPYVLLFYGRRVRAKSKFSRAVMGPDPQDVVETVTTQDVQVVEAKSEV</sequence>
<evidence type="ECO:0000313" key="7">
    <source>
        <dbReference type="EMBL" id="KAF7289047.1"/>
    </source>
</evidence>
<feature type="transmembrane region" description="Helical" evidence="5">
    <location>
        <begin position="269"/>
        <end position="295"/>
    </location>
</feature>
<dbReference type="GO" id="GO:0022857">
    <property type="term" value="F:transmembrane transporter activity"/>
    <property type="evidence" value="ECO:0007669"/>
    <property type="project" value="InterPro"/>
</dbReference>
<gene>
    <name evidence="7" type="ORF">HMN09_01352900</name>
</gene>
<proteinExistence type="predicted"/>
<keyword evidence="3 5" id="KW-1133">Transmembrane helix</keyword>
<dbReference type="FunFam" id="1.20.1250.20:FF:000082">
    <property type="entry name" value="MFS multidrug transporter, putative"/>
    <property type="match status" value="1"/>
</dbReference>
<evidence type="ECO:0000259" key="6">
    <source>
        <dbReference type="PROSITE" id="PS50850"/>
    </source>
</evidence>
<keyword evidence="4 5" id="KW-0472">Membrane</keyword>
<evidence type="ECO:0000256" key="5">
    <source>
        <dbReference type="SAM" id="Phobius"/>
    </source>
</evidence>
<organism evidence="7 8">
    <name type="scientific">Mycena chlorophos</name>
    <name type="common">Agaric fungus</name>
    <name type="synonym">Agaricus chlorophos</name>
    <dbReference type="NCBI Taxonomy" id="658473"/>
    <lineage>
        <taxon>Eukaryota</taxon>
        <taxon>Fungi</taxon>
        <taxon>Dikarya</taxon>
        <taxon>Basidiomycota</taxon>
        <taxon>Agaricomycotina</taxon>
        <taxon>Agaricomycetes</taxon>
        <taxon>Agaricomycetidae</taxon>
        <taxon>Agaricales</taxon>
        <taxon>Marasmiineae</taxon>
        <taxon>Mycenaceae</taxon>
        <taxon>Mycena</taxon>
    </lineage>
</organism>
<dbReference type="OrthoDB" id="5376138at2759"/>
<name>A0A8H6RZE0_MYCCL</name>
<comment type="subcellular location">
    <subcellularLocation>
        <location evidence="1">Membrane</location>
        <topology evidence="1">Multi-pass membrane protein</topology>
    </subcellularLocation>
</comment>
<dbReference type="Proteomes" id="UP000613580">
    <property type="component" value="Unassembled WGS sequence"/>
</dbReference>
<dbReference type="EMBL" id="JACAZE010000030">
    <property type="protein sequence ID" value="KAF7289047.1"/>
    <property type="molecule type" value="Genomic_DNA"/>
</dbReference>
<dbReference type="PANTHER" id="PTHR23502">
    <property type="entry name" value="MAJOR FACILITATOR SUPERFAMILY"/>
    <property type="match status" value="1"/>
</dbReference>
<evidence type="ECO:0000313" key="8">
    <source>
        <dbReference type="Proteomes" id="UP000613580"/>
    </source>
</evidence>
<accession>A0A8H6RZE0</accession>